<evidence type="ECO:0000256" key="5">
    <source>
        <dbReference type="SAM" id="MobiDB-lite"/>
    </source>
</evidence>
<feature type="compositionally biased region" description="Pro residues" evidence="5">
    <location>
        <begin position="1"/>
        <end position="23"/>
    </location>
</feature>
<feature type="region of interest" description="Disordered" evidence="5">
    <location>
        <begin position="500"/>
        <end position="526"/>
    </location>
</feature>
<feature type="transmembrane region" description="Helical" evidence="6">
    <location>
        <begin position="268"/>
        <end position="288"/>
    </location>
</feature>
<evidence type="ECO:0000313" key="9">
    <source>
        <dbReference type="Proteomes" id="UP000272474"/>
    </source>
</evidence>
<gene>
    <name evidence="8" type="ORF">D7294_19430</name>
</gene>
<evidence type="ECO:0000313" key="8">
    <source>
        <dbReference type="EMBL" id="RKN40160.1"/>
    </source>
</evidence>
<evidence type="ECO:0000256" key="1">
    <source>
        <dbReference type="ARBA" id="ARBA00004651"/>
    </source>
</evidence>
<protein>
    <submittedName>
        <fullName evidence="8">MFS transporter</fullName>
    </submittedName>
</protein>
<organism evidence="8 9">
    <name type="scientific">Streptomyces hoynatensis</name>
    <dbReference type="NCBI Taxonomy" id="1141874"/>
    <lineage>
        <taxon>Bacteria</taxon>
        <taxon>Bacillati</taxon>
        <taxon>Actinomycetota</taxon>
        <taxon>Actinomycetes</taxon>
        <taxon>Kitasatosporales</taxon>
        <taxon>Streptomycetaceae</taxon>
        <taxon>Streptomyces</taxon>
    </lineage>
</organism>
<dbReference type="PROSITE" id="PS50850">
    <property type="entry name" value="MFS"/>
    <property type="match status" value="1"/>
</dbReference>
<dbReference type="InterPro" id="IPR020846">
    <property type="entry name" value="MFS_dom"/>
</dbReference>
<comment type="subcellular location">
    <subcellularLocation>
        <location evidence="1">Cell membrane</location>
        <topology evidence="1">Multi-pass membrane protein</topology>
    </subcellularLocation>
</comment>
<evidence type="ECO:0000256" key="6">
    <source>
        <dbReference type="SAM" id="Phobius"/>
    </source>
</evidence>
<name>A0A3A9YW66_9ACTN</name>
<feature type="compositionally biased region" description="Low complexity" evidence="5">
    <location>
        <begin position="24"/>
        <end position="33"/>
    </location>
</feature>
<dbReference type="InterPro" id="IPR011701">
    <property type="entry name" value="MFS"/>
</dbReference>
<feature type="transmembrane region" description="Helical" evidence="6">
    <location>
        <begin position="136"/>
        <end position="157"/>
    </location>
</feature>
<proteinExistence type="predicted"/>
<feature type="domain" description="Major facilitator superfamily (MFS) profile" evidence="7">
    <location>
        <begin position="45"/>
        <end position="502"/>
    </location>
</feature>
<dbReference type="Proteomes" id="UP000272474">
    <property type="component" value="Unassembled WGS sequence"/>
</dbReference>
<feature type="transmembrane region" description="Helical" evidence="6">
    <location>
        <begin position="44"/>
        <end position="68"/>
    </location>
</feature>
<dbReference type="PANTHER" id="PTHR23501">
    <property type="entry name" value="MAJOR FACILITATOR SUPERFAMILY"/>
    <property type="match status" value="1"/>
</dbReference>
<dbReference type="Gene3D" id="1.20.1720.10">
    <property type="entry name" value="Multidrug resistance protein D"/>
    <property type="match status" value="1"/>
</dbReference>
<feature type="transmembrane region" description="Helical" evidence="6">
    <location>
        <begin position="80"/>
        <end position="99"/>
    </location>
</feature>
<dbReference type="InterPro" id="IPR036259">
    <property type="entry name" value="MFS_trans_sf"/>
</dbReference>
<dbReference type="GO" id="GO:0022857">
    <property type="term" value="F:transmembrane transporter activity"/>
    <property type="evidence" value="ECO:0007669"/>
    <property type="project" value="InterPro"/>
</dbReference>
<feature type="transmembrane region" description="Helical" evidence="6">
    <location>
        <begin position="235"/>
        <end position="256"/>
    </location>
</feature>
<feature type="region of interest" description="Disordered" evidence="5">
    <location>
        <begin position="1"/>
        <end position="33"/>
    </location>
</feature>
<comment type="caution">
    <text evidence="8">The sequence shown here is derived from an EMBL/GenBank/DDBJ whole genome shotgun (WGS) entry which is preliminary data.</text>
</comment>
<feature type="transmembrane region" description="Helical" evidence="6">
    <location>
        <begin position="405"/>
        <end position="424"/>
    </location>
</feature>
<feature type="transmembrane region" description="Helical" evidence="6">
    <location>
        <begin position="202"/>
        <end position="223"/>
    </location>
</feature>
<evidence type="ECO:0000256" key="4">
    <source>
        <dbReference type="ARBA" id="ARBA00023136"/>
    </source>
</evidence>
<accession>A0A3A9YW66</accession>
<evidence type="ECO:0000259" key="7">
    <source>
        <dbReference type="PROSITE" id="PS50850"/>
    </source>
</evidence>
<feature type="transmembrane region" description="Helical" evidence="6">
    <location>
        <begin position="472"/>
        <end position="493"/>
    </location>
</feature>
<dbReference type="PANTHER" id="PTHR23501:SF197">
    <property type="entry name" value="COMD"/>
    <property type="match status" value="1"/>
</dbReference>
<keyword evidence="4 6" id="KW-0472">Membrane</keyword>
<feature type="transmembrane region" description="Helical" evidence="6">
    <location>
        <begin position="111"/>
        <end position="130"/>
    </location>
</feature>
<evidence type="ECO:0000256" key="2">
    <source>
        <dbReference type="ARBA" id="ARBA00022692"/>
    </source>
</evidence>
<sequence>MPPDPTGPPAPSAPSGPPPPPSPGEEAAAAPDPYGELAPRRRTVITLALLGCAFLALLDGTVVGTALPRIVEQIGGDDTWYVWLVTAYLLTSSVSVPVYGRFSDLYGRRRLLLGGLAVFLAGSLACGLSGSMAELILFRAVQGLGAGALLTLGMALIRDLFPLSRPGGLIRMQTAMGAMMVLGMVGGPILGGVLADHAGWRWAFWLNLPLGLAAAAVLALALPARRPAPPPAGRLDTAGILLLAAGLSAVLTALSLKGNADAGHPRPWTDPAVSCCLLGGLALLALLVPVERRAALPVLPLRLFGNRSYAALLTAGFFFQVAALPVGVFLPLYFQYVRGHSATASGLLLLPLLAGMTLGNRLTSLAVVRSGQVKPALLTGAALLCAGTGGFFALGDATPPALTSLWLLAAGLGTGPAMGGLTIATQNCVPHADMGVATACSALAKQIGGAFGLACAQSLLSREGTAGPTASGIGGTIAWSGTLAALLALAALLPMRNLPVGRPQGPPADRGPRGAAPAPQAGPPAA</sequence>
<feature type="transmembrane region" description="Helical" evidence="6">
    <location>
        <begin position="346"/>
        <end position="368"/>
    </location>
</feature>
<dbReference type="Pfam" id="PF07690">
    <property type="entry name" value="MFS_1"/>
    <property type="match status" value="1"/>
</dbReference>
<dbReference type="AlphaFoldDB" id="A0A3A9YW66"/>
<keyword evidence="2 6" id="KW-0812">Transmembrane</keyword>
<feature type="transmembrane region" description="Helical" evidence="6">
    <location>
        <begin position="309"/>
        <end position="334"/>
    </location>
</feature>
<keyword evidence="9" id="KW-1185">Reference proteome</keyword>
<reference evidence="8 9" key="1">
    <citation type="journal article" date="2014" name="Int. J. Syst. Evol. Microbiol.">
        <title>Streptomyces hoynatensis sp. nov., isolated from deep marine sediment.</title>
        <authorList>
            <person name="Veyisoglu A."/>
            <person name="Sahin N."/>
        </authorList>
    </citation>
    <scope>NUCLEOTIDE SEQUENCE [LARGE SCALE GENOMIC DNA]</scope>
    <source>
        <strain evidence="8 9">KCTC 29097</strain>
    </source>
</reference>
<dbReference type="GO" id="GO:0005886">
    <property type="term" value="C:plasma membrane"/>
    <property type="evidence" value="ECO:0007669"/>
    <property type="project" value="UniProtKB-SubCell"/>
</dbReference>
<dbReference type="SUPFAM" id="SSF103473">
    <property type="entry name" value="MFS general substrate transporter"/>
    <property type="match status" value="1"/>
</dbReference>
<feature type="transmembrane region" description="Helical" evidence="6">
    <location>
        <begin position="375"/>
        <end position="393"/>
    </location>
</feature>
<feature type="transmembrane region" description="Helical" evidence="6">
    <location>
        <begin position="169"/>
        <end position="190"/>
    </location>
</feature>
<dbReference type="Gene3D" id="1.20.1250.20">
    <property type="entry name" value="MFS general substrate transporter like domains"/>
    <property type="match status" value="1"/>
</dbReference>
<keyword evidence="3 6" id="KW-1133">Transmembrane helix</keyword>
<dbReference type="EMBL" id="RBAL01000011">
    <property type="protein sequence ID" value="RKN40160.1"/>
    <property type="molecule type" value="Genomic_DNA"/>
</dbReference>
<evidence type="ECO:0000256" key="3">
    <source>
        <dbReference type="ARBA" id="ARBA00022989"/>
    </source>
</evidence>
<dbReference type="OrthoDB" id="4082704at2"/>